<gene>
    <name evidence="1" type="ORF">LA5096_00654</name>
</gene>
<name>A0A0M6ZDA0_9HYPH</name>
<protein>
    <submittedName>
        <fullName evidence="1">Uncharacterized protein</fullName>
    </submittedName>
</protein>
<proteinExistence type="predicted"/>
<keyword evidence="2" id="KW-1185">Reference proteome</keyword>
<dbReference type="AlphaFoldDB" id="A0A0M6ZDA0"/>
<evidence type="ECO:0000313" key="2">
    <source>
        <dbReference type="Proteomes" id="UP000049983"/>
    </source>
</evidence>
<evidence type="ECO:0000313" key="1">
    <source>
        <dbReference type="EMBL" id="CTQ65137.1"/>
    </source>
</evidence>
<organism evidence="1 2">
    <name type="scientific">Roseibium album</name>
    <dbReference type="NCBI Taxonomy" id="311410"/>
    <lineage>
        <taxon>Bacteria</taxon>
        <taxon>Pseudomonadati</taxon>
        <taxon>Pseudomonadota</taxon>
        <taxon>Alphaproteobacteria</taxon>
        <taxon>Hyphomicrobiales</taxon>
        <taxon>Stappiaceae</taxon>
        <taxon>Roseibium</taxon>
    </lineage>
</organism>
<dbReference type="Proteomes" id="UP000049983">
    <property type="component" value="Unassembled WGS sequence"/>
</dbReference>
<accession>A0A0M6ZDA0</accession>
<sequence>MKVTDPNPFHDDALRNLQNYVEAGVSPIDTLAKIAISYVKIAGFKVQTAPELQQGFVGIFSAEDETRGEYSFILKSTKTA</sequence>
<dbReference type="EMBL" id="CXWC01000001">
    <property type="protein sequence ID" value="CTQ65137.1"/>
    <property type="molecule type" value="Genomic_DNA"/>
</dbReference>
<dbReference type="GeneID" id="97668101"/>
<reference evidence="2" key="1">
    <citation type="submission" date="2015-07" db="EMBL/GenBank/DDBJ databases">
        <authorList>
            <person name="Rodrigo-Torres Lidia"/>
            <person name="Arahal R.David."/>
        </authorList>
    </citation>
    <scope>NUCLEOTIDE SEQUENCE [LARGE SCALE GENOMIC DNA]</scope>
    <source>
        <strain evidence="2">CECT 5096</strain>
    </source>
</reference>
<dbReference type="RefSeq" id="WP_144436014.1">
    <property type="nucleotide sequence ID" value="NZ_CXWA01000003.1"/>
</dbReference>